<evidence type="ECO:0000256" key="1">
    <source>
        <dbReference type="ARBA" id="ARBA00008571"/>
    </source>
</evidence>
<dbReference type="KEGG" id="gbc:GbCGDNIH3_0835"/>
<protein>
    <recommendedName>
        <fullName evidence="2">FAD assembly factor SdhE</fullName>
    </recommendedName>
</protein>
<keyword evidence="3" id="KW-0143">Chaperone</keyword>
<dbReference type="GO" id="GO:0006099">
    <property type="term" value="P:tricarboxylic acid cycle"/>
    <property type="evidence" value="ECO:0007669"/>
    <property type="project" value="TreeGrafter"/>
</dbReference>
<dbReference type="EMBL" id="CP003181">
    <property type="protein sequence ID" value="AHJ62659.1"/>
    <property type="molecule type" value="Genomic_DNA"/>
</dbReference>
<accession>A0AAN0VFF6</accession>
<dbReference type="SUPFAM" id="SSF109910">
    <property type="entry name" value="YgfY-like"/>
    <property type="match status" value="1"/>
</dbReference>
<dbReference type="PANTHER" id="PTHR12469">
    <property type="entry name" value="PROTEIN EMI5 HOMOLOG, MITOCHONDRIAL"/>
    <property type="match status" value="1"/>
</dbReference>
<dbReference type="AlphaFoldDB" id="A0AAN0VFF6"/>
<proteinExistence type="inferred from homology"/>
<dbReference type="Pfam" id="PF03937">
    <property type="entry name" value="Sdh5"/>
    <property type="match status" value="1"/>
</dbReference>
<organism evidence="4 5">
    <name type="scientific">Granulibacter bethesdensis</name>
    <dbReference type="NCBI Taxonomy" id="364410"/>
    <lineage>
        <taxon>Bacteria</taxon>
        <taxon>Pseudomonadati</taxon>
        <taxon>Pseudomonadota</taxon>
        <taxon>Alphaproteobacteria</taxon>
        <taxon>Acetobacterales</taxon>
        <taxon>Acetobacteraceae</taxon>
        <taxon>Granulibacter</taxon>
    </lineage>
</organism>
<dbReference type="InterPro" id="IPR005631">
    <property type="entry name" value="SDH"/>
</dbReference>
<name>A0AAN0VFF6_9PROT</name>
<reference evidence="5" key="1">
    <citation type="submission" date="2012-06" db="EMBL/GenBank/DDBJ databases">
        <title>Genome analysis of multiple Granulibacter bethesdensis isolates demonstrates substantial genome diversity.</title>
        <authorList>
            <person name="Greenberg D.E."/>
            <person name="Porcella S.F."/>
            <person name="Zarember K."/>
            <person name="Zelazny A.M."/>
            <person name="Bruno D."/>
            <person name="Martens C."/>
            <person name="Barbian K.D."/>
            <person name="Jaske E."/>
            <person name="Holland S.M."/>
        </authorList>
    </citation>
    <scope>NUCLEOTIDE SEQUENCE [LARGE SCALE GENOMIC DNA]</scope>
    <source>
        <strain evidence="5">CGDNIH3</strain>
    </source>
</reference>
<gene>
    <name evidence="4" type="ORF">GbCGDNIH3_0835</name>
</gene>
<dbReference type="PANTHER" id="PTHR12469:SF2">
    <property type="entry name" value="SUCCINATE DEHYDROGENASE ASSEMBLY FACTOR 2, MITOCHONDRIAL"/>
    <property type="match status" value="1"/>
</dbReference>
<dbReference type="RefSeq" id="WP_025286345.1">
    <property type="nucleotide sequence ID" value="NZ_CP003181.2"/>
</dbReference>
<dbReference type="Proteomes" id="UP000019438">
    <property type="component" value="Chromosome"/>
</dbReference>
<comment type="similarity">
    <text evidence="1">Belongs to the SdhE FAD assembly factor family.</text>
</comment>
<sequence length="99" mass="11023">MVHETPLSDLSPVPDPALESRRRRLLFRATHRGTHENDILIGGYVAARLEQFSEAELDALEAIMDLPDPDLADWLTGRTPIPPDHDTSLLRAMKDAAGR</sequence>
<dbReference type="Gene3D" id="1.10.150.250">
    <property type="entry name" value="Flavinator of succinate dehydrogenase"/>
    <property type="match status" value="1"/>
</dbReference>
<evidence type="ECO:0000313" key="5">
    <source>
        <dbReference type="Proteomes" id="UP000019438"/>
    </source>
</evidence>
<evidence type="ECO:0000313" key="4">
    <source>
        <dbReference type="EMBL" id="AHJ62659.1"/>
    </source>
</evidence>
<evidence type="ECO:0000256" key="2">
    <source>
        <dbReference type="ARBA" id="ARBA00019418"/>
    </source>
</evidence>
<evidence type="ECO:0000256" key="3">
    <source>
        <dbReference type="ARBA" id="ARBA00023186"/>
    </source>
</evidence>
<dbReference type="InterPro" id="IPR036714">
    <property type="entry name" value="SDH_sf"/>
</dbReference>